<gene>
    <name evidence="3" type="ORF">NEISUBOT_04233</name>
</gene>
<feature type="compositionally biased region" description="Polar residues" evidence="1">
    <location>
        <begin position="119"/>
        <end position="129"/>
    </location>
</feature>
<reference evidence="3 4" key="1">
    <citation type="submission" date="2010-01" db="EMBL/GenBank/DDBJ databases">
        <authorList>
            <person name="Weinstock G."/>
            <person name="Sodergren E."/>
            <person name="Clifton S."/>
            <person name="Fulton L."/>
            <person name="Fulton B."/>
            <person name="Courtney L."/>
            <person name="Fronick C."/>
            <person name="Harrison M."/>
            <person name="Strong C."/>
            <person name="Farmer C."/>
            <person name="Delahaunty K."/>
            <person name="Markovic C."/>
            <person name="Hall O."/>
            <person name="Minx P."/>
            <person name="Tomlinson C."/>
            <person name="Mitreva M."/>
            <person name="Nelson J."/>
            <person name="Hou S."/>
            <person name="Wollam A."/>
            <person name="Pepin K.H."/>
            <person name="Johnson M."/>
            <person name="Bhonagiri V."/>
            <person name="Nash W.E."/>
            <person name="Warren W."/>
            <person name="Chinwalla A."/>
            <person name="Mardis E.R."/>
            <person name="Wilson R.K."/>
        </authorList>
    </citation>
    <scope>NUCLEOTIDE SEQUENCE [LARGE SCALE GENOMIC DNA]</scope>
    <source>
        <strain evidence="3 4">NJ9703</strain>
    </source>
</reference>
<proteinExistence type="predicted"/>
<dbReference type="NCBIfam" id="NF045704">
    <property type="entry name" value="PepglyActasePatB"/>
    <property type="match status" value="1"/>
</dbReference>
<dbReference type="GO" id="GO:0004622">
    <property type="term" value="F:phosphatidylcholine lysophospholipase activity"/>
    <property type="evidence" value="ECO:0007669"/>
    <property type="project" value="TreeGrafter"/>
</dbReference>
<dbReference type="RefSeq" id="WP_004519875.1">
    <property type="nucleotide sequence ID" value="NZ_ACEO02000004.1"/>
</dbReference>
<protein>
    <recommendedName>
        <fullName evidence="5">SGNH hydrolase-type esterase domain-containing protein</fullName>
    </recommendedName>
</protein>
<dbReference type="CDD" id="cd01829">
    <property type="entry name" value="SGNH_hydrolase_peri2"/>
    <property type="match status" value="1"/>
</dbReference>
<dbReference type="Proteomes" id="UP000004621">
    <property type="component" value="Unassembled WGS sequence"/>
</dbReference>
<dbReference type="SUPFAM" id="SSF52266">
    <property type="entry name" value="SGNH hydrolase"/>
    <property type="match status" value="1"/>
</dbReference>
<feature type="compositionally biased region" description="Low complexity" evidence="1">
    <location>
        <begin position="103"/>
        <end position="118"/>
    </location>
</feature>
<feature type="compositionally biased region" description="Polar residues" evidence="1">
    <location>
        <begin position="88"/>
        <end position="98"/>
    </location>
</feature>
<dbReference type="InterPro" id="IPR051532">
    <property type="entry name" value="Ester_Hydrolysis_Enzymes"/>
</dbReference>
<dbReference type="Gene3D" id="3.40.50.1110">
    <property type="entry name" value="SGNH hydrolase"/>
    <property type="match status" value="1"/>
</dbReference>
<dbReference type="PANTHER" id="PTHR30383:SF24">
    <property type="entry name" value="THIOESTERASE 1_PROTEASE 1_LYSOPHOSPHOLIPASE L1"/>
    <property type="match status" value="1"/>
</dbReference>
<keyword evidence="2" id="KW-0732">Signal</keyword>
<dbReference type="PANTHER" id="PTHR30383">
    <property type="entry name" value="THIOESTERASE 1/PROTEASE 1/LYSOPHOSPHOLIPASE L1"/>
    <property type="match status" value="1"/>
</dbReference>
<evidence type="ECO:0000256" key="2">
    <source>
        <dbReference type="SAM" id="SignalP"/>
    </source>
</evidence>
<evidence type="ECO:0000256" key="1">
    <source>
        <dbReference type="SAM" id="MobiDB-lite"/>
    </source>
</evidence>
<comment type="caution">
    <text evidence="3">The sequence shown here is derived from an EMBL/GenBank/DDBJ whole genome shotgun (WGS) entry which is preliminary data.</text>
</comment>
<dbReference type="AlphaFoldDB" id="A0A9W5IRQ2"/>
<feature type="chain" id="PRO_5040931648" description="SGNH hydrolase-type esterase domain-containing protein" evidence="2">
    <location>
        <begin position="23"/>
        <end position="342"/>
    </location>
</feature>
<organism evidence="3 4">
    <name type="scientific">Neisseria subflava NJ9703</name>
    <dbReference type="NCBI Taxonomy" id="546268"/>
    <lineage>
        <taxon>Bacteria</taxon>
        <taxon>Pseudomonadati</taxon>
        <taxon>Pseudomonadota</taxon>
        <taxon>Betaproteobacteria</taxon>
        <taxon>Neisseriales</taxon>
        <taxon>Neisseriaceae</taxon>
        <taxon>Neisseria</taxon>
    </lineage>
</organism>
<accession>A0A9W5IRQ2</accession>
<dbReference type="InterPro" id="IPR007407">
    <property type="entry name" value="DUF459"/>
</dbReference>
<evidence type="ECO:0000313" key="3">
    <source>
        <dbReference type="EMBL" id="EFC52486.1"/>
    </source>
</evidence>
<feature type="signal peptide" evidence="2">
    <location>
        <begin position="1"/>
        <end position="22"/>
    </location>
</feature>
<sequence length="342" mass="38587">MKRFISLFVSILLSAVALTWFAQNSINAYWQQTYHENSPLEPLSEYAWWRIGADWQQKAYEFSDGLKASLETEDALASEDSGIEATRPSENTENIEVSDNQKDSAASDATNNTDTTASEPSNQADQSATQVVLKKGNKVFFAGDSLMQGVAPFVQKHLKQEYGVQSVNLSKQSTGLSYPNFFDWPKTIEQTLQKEPDIRVLVVFLGPNDPWDFPMGKKYLKFASPEWEAEYLNRVRRILDAASAHDVQVIWLGIPYMKKAKLNEQMRYLDKILSGTVSPQAIWLPTDKLLSNGAEEYADSVKVDGKIIRYRSKDGIHFSAEGQKLLAGKIMEKINFTHDTQP</sequence>
<dbReference type="EMBL" id="ACEO02000004">
    <property type="protein sequence ID" value="EFC52486.1"/>
    <property type="molecule type" value="Genomic_DNA"/>
</dbReference>
<evidence type="ECO:0000313" key="4">
    <source>
        <dbReference type="Proteomes" id="UP000004621"/>
    </source>
</evidence>
<dbReference type="InterPro" id="IPR036514">
    <property type="entry name" value="SGNH_hydro_sf"/>
</dbReference>
<feature type="region of interest" description="Disordered" evidence="1">
    <location>
        <begin position="77"/>
        <end position="129"/>
    </location>
</feature>
<evidence type="ECO:0008006" key="5">
    <source>
        <dbReference type="Google" id="ProtNLM"/>
    </source>
</evidence>
<dbReference type="Pfam" id="PF04311">
    <property type="entry name" value="DUF459"/>
    <property type="match status" value="1"/>
</dbReference>
<name>A0A9W5IRQ2_NEISU</name>